<feature type="compositionally biased region" description="Acidic residues" evidence="4">
    <location>
        <begin position="767"/>
        <end position="781"/>
    </location>
</feature>
<dbReference type="Gene3D" id="2.130.10.10">
    <property type="entry name" value="YVTN repeat-like/Quinoprotein amine dehydrogenase"/>
    <property type="match status" value="3"/>
</dbReference>
<dbReference type="PANTHER" id="PTHR15574:SF40">
    <property type="entry name" value="WD AND TETRATRICOPEPTIDE REPEATS PROTEIN 1"/>
    <property type="match status" value="1"/>
</dbReference>
<evidence type="ECO:0000256" key="2">
    <source>
        <dbReference type="ARBA" id="ARBA00022737"/>
    </source>
</evidence>
<name>A0A9P4QBX5_9PEZI</name>
<dbReference type="InterPro" id="IPR001680">
    <property type="entry name" value="WD40_rpt"/>
</dbReference>
<organism evidence="5 6">
    <name type="scientific">Polychaeton citri CBS 116435</name>
    <dbReference type="NCBI Taxonomy" id="1314669"/>
    <lineage>
        <taxon>Eukaryota</taxon>
        <taxon>Fungi</taxon>
        <taxon>Dikarya</taxon>
        <taxon>Ascomycota</taxon>
        <taxon>Pezizomycotina</taxon>
        <taxon>Dothideomycetes</taxon>
        <taxon>Dothideomycetidae</taxon>
        <taxon>Capnodiales</taxon>
        <taxon>Capnodiaceae</taxon>
        <taxon>Polychaeton</taxon>
    </lineage>
</organism>
<dbReference type="PANTHER" id="PTHR15574">
    <property type="entry name" value="WD REPEAT DOMAIN-CONTAINING FAMILY"/>
    <property type="match status" value="1"/>
</dbReference>
<evidence type="ECO:0000256" key="4">
    <source>
        <dbReference type="SAM" id="MobiDB-lite"/>
    </source>
</evidence>
<reference evidence="5" key="1">
    <citation type="journal article" date="2020" name="Stud. Mycol.">
        <title>101 Dothideomycetes genomes: a test case for predicting lifestyles and emergence of pathogens.</title>
        <authorList>
            <person name="Haridas S."/>
            <person name="Albert R."/>
            <person name="Binder M."/>
            <person name="Bloem J."/>
            <person name="Labutti K."/>
            <person name="Salamov A."/>
            <person name="Andreopoulos B."/>
            <person name="Baker S."/>
            <person name="Barry K."/>
            <person name="Bills G."/>
            <person name="Bluhm B."/>
            <person name="Cannon C."/>
            <person name="Castanera R."/>
            <person name="Culley D."/>
            <person name="Daum C."/>
            <person name="Ezra D."/>
            <person name="Gonzalez J."/>
            <person name="Henrissat B."/>
            <person name="Kuo A."/>
            <person name="Liang C."/>
            <person name="Lipzen A."/>
            <person name="Lutzoni F."/>
            <person name="Magnuson J."/>
            <person name="Mondo S."/>
            <person name="Nolan M."/>
            <person name="Ohm R."/>
            <person name="Pangilinan J."/>
            <person name="Park H.-J."/>
            <person name="Ramirez L."/>
            <person name="Alfaro M."/>
            <person name="Sun H."/>
            <person name="Tritt A."/>
            <person name="Yoshinaga Y."/>
            <person name="Zwiers L.-H."/>
            <person name="Turgeon B."/>
            <person name="Goodwin S."/>
            <person name="Spatafora J."/>
            <person name="Crous P."/>
            <person name="Grigoriev I."/>
        </authorList>
    </citation>
    <scope>NUCLEOTIDE SEQUENCE</scope>
    <source>
        <strain evidence="5">CBS 116435</strain>
    </source>
</reference>
<evidence type="ECO:0000256" key="3">
    <source>
        <dbReference type="PROSITE-ProRule" id="PRU00221"/>
    </source>
</evidence>
<dbReference type="GO" id="GO:0045717">
    <property type="term" value="P:negative regulation of fatty acid biosynthetic process"/>
    <property type="evidence" value="ECO:0007669"/>
    <property type="project" value="TreeGrafter"/>
</dbReference>
<keyword evidence="1 3" id="KW-0853">WD repeat</keyword>
<evidence type="ECO:0000313" key="5">
    <source>
        <dbReference type="EMBL" id="KAF2721852.1"/>
    </source>
</evidence>
<feature type="compositionally biased region" description="Acidic residues" evidence="4">
    <location>
        <begin position="743"/>
        <end position="755"/>
    </location>
</feature>
<gene>
    <name evidence="5" type="ORF">K431DRAFT_284532</name>
</gene>
<keyword evidence="2" id="KW-0677">Repeat</keyword>
<dbReference type="GO" id="GO:0005737">
    <property type="term" value="C:cytoplasm"/>
    <property type="evidence" value="ECO:0007669"/>
    <property type="project" value="TreeGrafter"/>
</dbReference>
<feature type="region of interest" description="Disordered" evidence="4">
    <location>
        <begin position="940"/>
        <end position="1007"/>
    </location>
</feature>
<proteinExistence type="predicted"/>
<dbReference type="SUPFAM" id="SSF50978">
    <property type="entry name" value="WD40 repeat-like"/>
    <property type="match status" value="1"/>
</dbReference>
<dbReference type="EMBL" id="MU003787">
    <property type="protein sequence ID" value="KAF2721852.1"/>
    <property type="molecule type" value="Genomic_DNA"/>
</dbReference>
<feature type="region of interest" description="Disordered" evidence="4">
    <location>
        <begin position="743"/>
        <end position="782"/>
    </location>
</feature>
<keyword evidence="6" id="KW-1185">Reference proteome</keyword>
<accession>A0A9P4QBX5</accession>
<dbReference type="Proteomes" id="UP000799441">
    <property type="component" value="Unassembled WGS sequence"/>
</dbReference>
<dbReference type="OrthoDB" id="4869960at2759"/>
<comment type="caution">
    <text evidence="5">The sequence shown here is derived from an EMBL/GenBank/DDBJ whole genome shotgun (WGS) entry which is preliminary data.</text>
</comment>
<dbReference type="Pfam" id="PF00400">
    <property type="entry name" value="WD40"/>
    <property type="match status" value="4"/>
</dbReference>
<dbReference type="PROSITE" id="PS50294">
    <property type="entry name" value="WD_REPEATS_REGION"/>
    <property type="match status" value="3"/>
</dbReference>
<feature type="compositionally biased region" description="Polar residues" evidence="4">
    <location>
        <begin position="949"/>
        <end position="960"/>
    </location>
</feature>
<dbReference type="InterPro" id="IPR045151">
    <property type="entry name" value="DCAF8"/>
</dbReference>
<feature type="region of interest" description="Disordered" evidence="4">
    <location>
        <begin position="360"/>
        <end position="409"/>
    </location>
</feature>
<sequence>MDAKINARLFRRELTDSAVRSKHYRTLYSDRRLINDLDIVNELDGHSGCVNALSWSKSGQLLASGSDDQHLNIHQYQPTASENQFQLATTVATGHTQNIFSVKFMPHSLDRTVITAAGDGEVRIFDLEYAGQASQPSRASQTATDERRRGRNNVYNGVRYLSDGDTNSRVYKSHGDRVKRIVTESSPYLFLTCSEDGEVRQWDLRQPSSAYPAPRGGRLRIDSNVPPPLISYRRYQLDLNTISCSANQPHYIALGGAHLHAFLHDRRMIGRDRLNEAGAGLSPAASMSQDEEEQMAQATRCVRKFAPHGKRKMIRTDRGHITACKISDARPNEMIVSWSGDHIYSFDLLRSPDAREAAAGKVESRAMALNRRAQESKDRKRKRKQPGSDMPLGQEGLERGAAKQRHSQVDDEAALRINYTNGQSEDVPILMNMSALRQPLTHDESIAKSIAQNVIKMRSLVLGDREATDDSGESLANAVLKAEKVFDAVDCIMRDWGYPVNPLPQEVETQQTLRAGREATRRFVQAVGTLARVLAGSAGRSLNVQPFLEIQSRRSDLVTLQKEAFGYDFVKAIMLWLDSGVGRLIEGFTRPSDLPASSRAGARLPIPEEDAGTEAIDEILIPYLLRLARHQSVIDPQTNRFETDENRQLFASEKEAVLKFAAAVQVPFADLSSSLALAESGEIAQAQDRRAAVDFWAGRVARGVLLNASEGMEFDLINRCFGGSDEAVADSDDEQNVLDIVSEEDEDDDDYEGSDFEALHYGSGDSSESDSDDSSDPDEVDGVPILGLRRAFASSAIERRKLREKVESDVPCNTHTRVYSGHCNCQTVKDVNYFGLDDEFVVSGSDDGNFFMWDAVGNRKSGTRGLNGKLVGIWEGDGEVVNVVQGHPYETMLAASGIDHTIKIFSADAKARERARFGLGVSAHDASEFSSIAWPIRAGHRRGRRTSGRNDTGEMSTTSEPAVAASLPDPEDDDYIAPSGLTSRKRIHNASHITEQNDSERKSGSNESYITLPQAQLLQILFGNLGNIGALARVE</sequence>
<dbReference type="InterPro" id="IPR036322">
    <property type="entry name" value="WD40_repeat_dom_sf"/>
</dbReference>
<feature type="repeat" description="WD" evidence="3">
    <location>
        <begin position="171"/>
        <end position="212"/>
    </location>
</feature>
<dbReference type="SMART" id="SM00320">
    <property type="entry name" value="WD40"/>
    <property type="match status" value="6"/>
</dbReference>
<dbReference type="PROSITE" id="PS50082">
    <property type="entry name" value="WD_REPEATS_2"/>
    <property type="match status" value="3"/>
</dbReference>
<feature type="repeat" description="WD" evidence="3">
    <location>
        <begin position="92"/>
        <end position="128"/>
    </location>
</feature>
<feature type="repeat" description="WD" evidence="3">
    <location>
        <begin position="43"/>
        <end position="73"/>
    </location>
</feature>
<dbReference type="GO" id="GO:0080008">
    <property type="term" value="C:Cul4-RING E3 ubiquitin ligase complex"/>
    <property type="evidence" value="ECO:0007669"/>
    <property type="project" value="TreeGrafter"/>
</dbReference>
<dbReference type="InterPro" id="IPR015943">
    <property type="entry name" value="WD40/YVTN_repeat-like_dom_sf"/>
</dbReference>
<evidence type="ECO:0000313" key="6">
    <source>
        <dbReference type="Proteomes" id="UP000799441"/>
    </source>
</evidence>
<protein>
    <submittedName>
        <fullName evidence="5">WD40 repeat-like protein</fullName>
    </submittedName>
</protein>
<dbReference type="AlphaFoldDB" id="A0A9P4QBX5"/>
<evidence type="ECO:0000256" key="1">
    <source>
        <dbReference type="ARBA" id="ARBA00022574"/>
    </source>
</evidence>